<feature type="region of interest" description="Disordered" evidence="1">
    <location>
        <begin position="250"/>
        <end position="274"/>
    </location>
</feature>
<proteinExistence type="predicted"/>
<reference evidence="2 3" key="1">
    <citation type="journal article" date="2019" name="Nat. Plants">
        <title>Genome sequencing of Musa balbisiana reveals subgenome evolution and function divergence in polyploid bananas.</title>
        <authorList>
            <person name="Yao X."/>
        </authorList>
    </citation>
    <scope>NUCLEOTIDE SEQUENCE [LARGE SCALE GENOMIC DNA]</scope>
    <source>
        <strain evidence="3">cv. DH-PKW</strain>
        <tissue evidence="2">Leaves</tissue>
    </source>
</reference>
<keyword evidence="3" id="KW-1185">Reference proteome</keyword>
<evidence type="ECO:0000313" key="3">
    <source>
        <dbReference type="Proteomes" id="UP000317650"/>
    </source>
</evidence>
<feature type="region of interest" description="Disordered" evidence="1">
    <location>
        <begin position="113"/>
        <end position="144"/>
    </location>
</feature>
<dbReference type="AlphaFoldDB" id="A0A4S8IY86"/>
<accession>A0A4S8IY86</accession>
<feature type="region of interest" description="Disordered" evidence="1">
    <location>
        <begin position="44"/>
        <end position="69"/>
    </location>
</feature>
<organism evidence="2 3">
    <name type="scientific">Musa balbisiana</name>
    <name type="common">Banana</name>
    <dbReference type="NCBI Taxonomy" id="52838"/>
    <lineage>
        <taxon>Eukaryota</taxon>
        <taxon>Viridiplantae</taxon>
        <taxon>Streptophyta</taxon>
        <taxon>Embryophyta</taxon>
        <taxon>Tracheophyta</taxon>
        <taxon>Spermatophyta</taxon>
        <taxon>Magnoliopsida</taxon>
        <taxon>Liliopsida</taxon>
        <taxon>Zingiberales</taxon>
        <taxon>Musaceae</taxon>
        <taxon>Musa</taxon>
    </lineage>
</organism>
<gene>
    <name evidence="2" type="ORF">C4D60_Mb10t15600</name>
</gene>
<feature type="compositionally biased region" description="Polar residues" evidence="1">
    <location>
        <begin position="132"/>
        <end position="144"/>
    </location>
</feature>
<evidence type="ECO:0000256" key="1">
    <source>
        <dbReference type="SAM" id="MobiDB-lite"/>
    </source>
</evidence>
<name>A0A4S8IY86_MUSBA</name>
<dbReference type="EMBL" id="PYDT01000008">
    <property type="protein sequence ID" value="THU53549.1"/>
    <property type="molecule type" value="Genomic_DNA"/>
</dbReference>
<evidence type="ECO:0000313" key="2">
    <source>
        <dbReference type="EMBL" id="THU53549.1"/>
    </source>
</evidence>
<comment type="caution">
    <text evidence="2">The sequence shown here is derived from an EMBL/GenBank/DDBJ whole genome shotgun (WGS) entry which is preliminary data.</text>
</comment>
<protein>
    <submittedName>
        <fullName evidence="2">Uncharacterized protein</fullName>
    </submittedName>
</protein>
<dbReference type="Proteomes" id="UP000317650">
    <property type="component" value="Chromosome 10"/>
</dbReference>
<sequence>MEAVFCLRAALITPFKRPGCLPFHPTTNLSPLGHLTFPRHYRVSCSHAQPPRPPTPEKDEGRKGRAGGRKWPRVAAVGAGAAFVVACALGSVCLTRPAPDAAVEWCTSWTAHNEGPSGGGGKGTMNAEDNKLGNQAQSKKSNLQNTRDAVQQILFGKKDLSSMEKGQRRSRLFSKDWFQELEKYEAGMLLVKMLMDMAIICFTLTVEKMTSTARTMMTTTTTELKESMEDLITRAKGSWNKYKELEEGFGIMPNADEKDTPKQQPSTRSAYRAS</sequence>
<feature type="compositionally biased region" description="Polar residues" evidence="1">
    <location>
        <begin position="262"/>
        <end position="274"/>
    </location>
</feature>